<reference evidence="1" key="1">
    <citation type="submission" date="2018-02" db="EMBL/GenBank/DDBJ databases">
        <title>Rhizophora mucronata_Transcriptome.</title>
        <authorList>
            <person name="Meera S.P."/>
            <person name="Sreeshan A."/>
            <person name="Augustine A."/>
        </authorList>
    </citation>
    <scope>NUCLEOTIDE SEQUENCE</scope>
    <source>
        <tissue evidence="1">Leaf</tissue>
    </source>
</reference>
<organism evidence="1">
    <name type="scientific">Rhizophora mucronata</name>
    <name type="common">Asiatic mangrove</name>
    <dbReference type="NCBI Taxonomy" id="61149"/>
    <lineage>
        <taxon>Eukaryota</taxon>
        <taxon>Viridiplantae</taxon>
        <taxon>Streptophyta</taxon>
        <taxon>Embryophyta</taxon>
        <taxon>Tracheophyta</taxon>
        <taxon>Spermatophyta</taxon>
        <taxon>Magnoliopsida</taxon>
        <taxon>eudicotyledons</taxon>
        <taxon>Gunneridae</taxon>
        <taxon>Pentapetalae</taxon>
        <taxon>rosids</taxon>
        <taxon>fabids</taxon>
        <taxon>Malpighiales</taxon>
        <taxon>Rhizophoraceae</taxon>
        <taxon>Rhizophora</taxon>
    </lineage>
</organism>
<protein>
    <submittedName>
        <fullName evidence="1">Uncharacterized protein</fullName>
    </submittedName>
</protein>
<evidence type="ECO:0000313" key="1">
    <source>
        <dbReference type="EMBL" id="MBX70525.1"/>
    </source>
</evidence>
<sequence>MWRLYSCLLLCQHAHVFSVFTRPKLHLNRFTLKFHF</sequence>
<name>A0A2P2QU95_RHIMU</name>
<proteinExistence type="predicted"/>
<dbReference type="AlphaFoldDB" id="A0A2P2QU95"/>
<dbReference type="EMBL" id="GGEC01090041">
    <property type="protein sequence ID" value="MBX70525.1"/>
    <property type="molecule type" value="Transcribed_RNA"/>
</dbReference>
<accession>A0A2P2QU95</accession>